<comment type="caution">
    <text evidence="1">The sequence shown here is derived from an EMBL/GenBank/DDBJ whole genome shotgun (WGS) entry which is preliminary data.</text>
</comment>
<dbReference type="EMBL" id="MWWS01000003">
    <property type="protein sequence ID" value="OZG50661.1"/>
    <property type="molecule type" value="Genomic_DNA"/>
</dbReference>
<protein>
    <submittedName>
        <fullName evidence="1">Uncharacterized protein</fullName>
    </submittedName>
</protein>
<proteinExistence type="predicted"/>
<keyword evidence="2" id="KW-1185">Reference proteome</keyword>
<organism evidence="1 2">
    <name type="scientific">Bombiscardovia coagulans</name>
    <dbReference type="NCBI Taxonomy" id="686666"/>
    <lineage>
        <taxon>Bacteria</taxon>
        <taxon>Bacillati</taxon>
        <taxon>Actinomycetota</taxon>
        <taxon>Actinomycetes</taxon>
        <taxon>Bifidobacteriales</taxon>
        <taxon>Bifidobacteriaceae</taxon>
        <taxon>Bombiscardovia</taxon>
    </lineage>
</organism>
<reference evidence="1 2" key="1">
    <citation type="journal article" date="2017" name="BMC Genomics">
        <title>Comparative genomic and phylogenomic analyses of the Bifidobacteriaceae family.</title>
        <authorList>
            <person name="Lugli G.A."/>
            <person name="Milani C."/>
            <person name="Turroni F."/>
            <person name="Duranti S."/>
            <person name="Mancabelli L."/>
            <person name="Mangifesta M."/>
            <person name="Ferrario C."/>
            <person name="Modesto M."/>
            <person name="Mattarelli P."/>
            <person name="Jiri K."/>
            <person name="van Sinderen D."/>
            <person name="Ventura M."/>
        </authorList>
    </citation>
    <scope>NUCLEOTIDE SEQUENCE [LARGE SCALE GENOMIC DNA]</scope>
    <source>
        <strain evidence="1 2">DSM 22924</strain>
    </source>
</reference>
<evidence type="ECO:0000313" key="2">
    <source>
        <dbReference type="Proteomes" id="UP000216004"/>
    </source>
</evidence>
<evidence type="ECO:0000313" key="1">
    <source>
        <dbReference type="EMBL" id="OZG50661.1"/>
    </source>
</evidence>
<gene>
    <name evidence="1" type="ORF">BOCO_0261</name>
</gene>
<sequence length="44" mass="5067">MVLVDCQMGLDAYMSTVRELPFRAVLNYDHGNYDHRSRMGMMAA</sequence>
<dbReference type="Proteomes" id="UP000216004">
    <property type="component" value="Unassembled WGS sequence"/>
</dbReference>
<name>A0A261EUW8_9BIFI</name>
<accession>A0A261EUW8</accession>
<dbReference type="AlphaFoldDB" id="A0A261EUW8"/>